<keyword evidence="3" id="KW-1185">Reference proteome</keyword>
<dbReference type="Proteomes" id="UP000441523">
    <property type="component" value="Unassembled WGS sequence"/>
</dbReference>
<proteinExistence type="predicted"/>
<evidence type="ECO:0000313" key="2">
    <source>
        <dbReference type="EMBL" id="KAB1072620.1"/>
    </source>
</evidence>
<reference evidence="2 3" key="1">
    <citation type="submission" date="2019-09" db="EMBL/GenBank/DDBJ databases">
        <title>YIM 132548 draft genome.</title>
        <authorList>
            <person name="Jiang L."/>
        </authorList>
    </citation>
    <scope>NUCLEOTIDE SEQUENCE [LARGE SCALE GENOMIC DNA]</scope>
    <source>
        <strain evidence="2 3">YIM 132548</strain>
    </source>
</reference>
<gene>
    <name evidence="2" type="ORF">F6X51_15140</name>
</gene>
<dbReference type="AlphaFoldDB" id="A0A6N6MMM6"/>
<dbReference type="RefSeq" id="WP_150964510.1">
    <property type="nucleotide sequence ID" value="NZ_VZZJ01000012.1"/>
</dbReference>
<feature type="region of interest" description="Disordered" evidence="1">
    <location>
        <begin position="236"/>
        <end position="257"/>
    </location>
</feature>
<sequence length="257" mass="29069">MTWREERNALSRARLERATPVVFPATVLRHAHAQPLTPPTPRLAVESYWRHHLLRADCVARALAARSGQPEGWTWRLGSEKGTGLPLTFRMPPSPYREPAFARGRGYCCVCGQPVYRFGWHKDLWGTGVPNRNASWHSACVAAWKLWIAPSEHVKVLKARQRHRCASAGKRLLKSAEVDHRVPLYRVWQEHRSTPWPALLAFWGTPNLQVVNKVIHAEKCGQEASERATRRRLAVAEMSPATTDPFSPVDGTVSDLQ</sequence>
<organism evidence="2 3">
    <name type="scientific">Methylobacterium planeticum</name>
    <dbReference type="NCBI Taxonomy" id="2615211"/>
    <lineage>
        <taxon>Bacteria</taxon>
        <taxon>Pseudomonadati</taxon>
        <taxon>Pseudomonadota</taxon>
        <taxon>Alphaproteobacteria</taxon>
        <taxon>Hyphomicrobiales</taxon>
        <taxon>Methylobacteriaceae</taxon>
        <taxon>Methylobacterium</taxon>
    </lineage>
</organism>
<protein>
    <submittedName>
        <fullName evidence="2">Uncharacterized protein</fullName>
    </submittedName>
</protein>
<name>A0A6N6MMM6_9HYPH</name>
<comment type="caution">
    <text evidence="2">The sequence shown here is derived from an EMBL/GenBank/DDBJ whole genome shotgun (WGS) entry which is preliminary data.</text>
</comment>
<dbReference type="EMBL" id="VZZJ01000012">
    <property type="protein sequence ID" value="KAB1072620.1"/>
    <property type="molecule type" value="Genomic_DNA"/>
</dbReference>
<accession>A0A6N6MMM6</accession>
<evidence type="ECO:0000313" key="3">
    <source>
        <dbReference type="Proteomes" id="UP000441523"/>
    </source>
</evidence>
<evidence type="ECO:0000256" key="1">
    <source>
        <dbReference type="SAM" id="MobiDB-lite"/>
    </source>
</evidence>